<keyword evidence="10 13" id="KW-0408">Iron</keyword>
<dbReference type="AlphaFoldDB" id="A0AAY4AVV7"/>
<dbReference type="PRINTS" id="PR00385">
    <property type="entry name" value="P450"/>
</dbReference>
<dbReference type="InterPro" id="IPR017972">
    <property type="entry name" value="Cyt_P450_CS"/>
</dbReference>
<reference evidence="15" key="3">
    <citation type="submission" date="2025-09" db="UniProtKB">
        <authorList>
            <consortium name="Ensembl"/>
        </authorList>
    </citation>
    <scope>IDENTIFICATION</scope>
</reference>
<dbReference type="GO" id="GO:0016712">
    <property type="term" value="F:oxidoreductase activity, acting on paired donors, with incorporation or reduction of molecular oxygen, reduced flavin or flavoprotein as one donor, and incorporation of one atom of oxygen"/>
    <property type="evidence" value="ECO:0007669"/>
    <property type="project" value="TreeGrafter"/>
</dbReference>
<dbReference type="PRINTS" id="PR00463">
    <property type="entry name" value="EP450I"/>
</dbReference>
<evidence type="ECO:0000256" key="5">
    <source>
        <dbReference type="ARBA" id="ARBA00022617"/>
    </source>
</evidence>
<dbReference type="PANTHER" id="PTHR24300:SF319">
    <property type="entry name" value="CYTOCHROME P450, FAMILY 2, SUBFAMILY AC, POLYPEPTIDE 1"/>
    <property type="match status" value="1"/>
</dbReference>
<accession>A0AAY4AVV7</accession>
<dbReference type="GO" id="GO:0046222">
    <property type="term" value="P:aflatoxin metabolic process"/>
    <property type="evidence" value="ECO:0007669"/>
    <property type="project" value="UniProtKB-ARBA"/>
</dbReference>
<keyword evidence="6 13" id="KW-0479">Metal-binding</keyword>
<dbReference type="GeneTree" id="ENSGT00940000162649"/>
<keyword evidence="11 14" id="KW-0503">Monooxygenase</keyword>
<protein>
    <recommendedName>
        <fullName evidence="17">Cytochrome P450 2K1-like</fullName>
    </recommendedName>
</protein>
<dbReference type="InterPro" id="IPR036396">
    <property type="entry name" value="Cyt_P450_sf"/>
</dbReference>
<evidence type="ECO:0000256" key="1">
    <source>
        <dbReference type="ARBA" id="ARBA00001971"/>
    </source>
</evidence>
<keyword evidence="12" id="KW-0472">Membrane</keyword>
<dbReference type="GO" id="GO:0005789">
    <property type="term" value="C:endoplasmic reticulum membrane"/>
    <property type="evidence" value="ECO:0007669"/>
    <property type="project" value="UniProtKB-SubCell"/>
</dbReference>
<evidence type="ECO:0000256" key="13">
    <source>
        <dbReference type="PIRSR" id="PIRSR602401-1"/>
    </source>
</evidence>
<comment type="similarity">
    <text evidence="4 14">Belongs to the cytochrome P450 family.</text>
</comment>
<evidence type="ECO:0000256" key="9">
    <source>
        <dbReference type="ARBA" id="ARBA00023002"/>
    </source>
</evidence>
<dbReference type="Proteomes" id="UP000694580">
    <property type="component" value="Chromosome 7"/>
</dbReference>
<dbReference type="Gene3D" id="1.10.630.10">
    <property type="entry name" value="Cytochrome P450"/>
    <property type="match status" value="1"/>
</dbReference>
<keyword evidence="9 14" id="KW-0560">Oxidoreductase</keyword>
<keyword evidence="8" id="KW-0492">Microsome</keyword>
<reference evidence="15 16" key="1">
    <citation type="submission" date="2020-06" db="EMBL/GenBank/DDBJ databases">
        <authorList>
            <consortium name="Wellcome Sanger Institute Data Sharing"/>
        </authorList>
    </citation>
    <scope>NUCLEOTIDE SEQUENCE [LARGE SCALE GENOMIC DNA]</scope>
</reference>
<dbReference type="FunFam" id="1.10.630.10:FF:000010">
    <property type="entry name" value="cytochrome P450 2W1 isoform X2"/>
    <property type="match status" value="1"/>
</dbReference>
<dbReference type="InterPro" id="IPR002401">
    <property type="entry name" value="Cyt_P450_E_grp-I"/>
</dbReference>
<evidence type="ECO:0000313" key="16">
    <source>
        <dbReference type="Proteomes" id="UP000694580"/>
    </source>
</evidence>
<dbReference type="InterPro" id="IPR050182">
    <property type="entry name" value="Cytochrome_P450_fam2"/>
</dbReference>
<evidence type="ECO:0000256" key="6">
    <source>
        <dbReference type="ARBA" id="ARBA00022723"/>
    </source>
</evidence>
<dbReference type="Pfam" id="PF00067">
    <property type="entry name" value="p450"/>
    <property type="match status" value="1"/>
</dbReference>
<proteinExistence type="inferred from homology"/>
<dbReference type="GO" id="GO:0020037">
    <property type="term" value="F:heme binding"/>
    <property type="evidence" value="ECO:0007669"/>
    <property type="project" value="InterPro"/>
</dbReference>
<evidence type="ECO:0000256" key="14">
    <source>
        <dbReference type="RuleBase" id="RU000461"/>
    </source>
</evidence>
<dbReference type="PANTHER" id="PTHR24300">
    <property type="entry name" value="CYTOCHROME P450 508A4-RELATED"/>
    <property type="match status" value="1"/>
</dbReference>
<dbReference type="Ensembl" id="ENSDCDT00010013646.1">
    <property type="protein sequence ID" value="ENSDCDP00010012944.1"/>
    <property type="gene ID" value="ENSDCDG00010005891.1"/>
</dbReference>
<sequence>MDLLEELLQSPCSLALLSAALLLVCYLLSAGSRTCNHEKEPPGPKPLPFLGNMLLLNLKRIDRSLCELSKEYGPVFTVHLGPLKLVVLTGYKTVKQALVNQAEAFGHREIMPISRDLNNGYGIIFSNGKNWKEMRRFAIATLRDFGLGKKSLEAKVSEEVQHLIAAFEEFKGEAFNMFQPVTYAVSNIICALVYGSRFDYADPKFKDMVSRTNETIKLSGSPSLWIYNTFPWLKWAVPAQWQIMENMRENIGSVKSLIECLQKTLNTSDQRCLVDTFIARMQSDKETGKQDSHFTDYNLLMCVLNLFSAGTDTTATTLRWGLLFMAKYPHIQDRVQEEIEKVIGLRCPVVEDRRNLPYTDAVIHETQRLANIVPMNLPHSTSCDVHFQGYFIKKGTCVIPLLTSVLEDEREWEKPHNFYPEHFLDKEGCFVKRDAFLPFSAGRRACLGEGLAKMELFIFFTTLLQHFRFTPPPGVSEDELDLTPFVGFTLTPSPHKLCAVRRV</sequence>
<evidence type="ECO:0000256" key="12">
    <source>
        <dbReference type="ARBA" id="ARBA00023136"/>
    </source>
</evidence>
<comment type="subcellular location">
    <subcellularLocation>
        <location evidence="3">Endoplasmic reticulum membrane</location>
    </subcellularLocation>
    <subcellularLocation>
        <location evidence="2">Microsome membrane</location>
    </subcellularLocation>
</comment>
<comment type="cofactor">
    <cofactor evidence="1 13">
        <name>heme</name>
        <dbReference type="ChEBI" id="CHEBI:30413"/>
    </cofactor>
</comment>
<keyword evidence="16" id="KW-1185">Reference proteome</keyword>
<feature type="binding site" description="axial binding residue" evidence="13">
    <location>
        <position position="446"/>
    </location>
    <ligand>
        <name>heme</name>
        <dbReference type="ChEBI" id="CHEBI:30413"/>
    </ligand>
    <ligandPart>
        <name>Fe</name>
        <dbReference type="ChEBI" id="CHEBI:18248"/>
    </ligandPart>
</feature>
<evidence type="ECO:0000256" key="2">
    <source>
        <dbReference type="ARBA" id="ARBA00004524"/>
    </source>
</evidence>
<evidence type="ECO:0000256" key="10">
    <source>
        <dbReference type="ARBA" id="ARBA00023004"/>
    </source>
</evidence>
<name>A0AAY4AVV7_9TELE</name>
<dbReference type="GO" id="GO:0006805">
    <property type="term" value="P:xenobiotic metabolic process"/>
    <property type="evidence" value="ECO:0007669"/>
    <property type="project" value="TreeGrafter"/>
</dbReference>
<evidence type="ECO:0000313" key="15">
    <source>
        <dbReference type="Ensembl" id="ENSDCDP00010012944.1"/>
    </source>
</evidence>
<evidence type="ECO:0000256" key="8">
    <source>
        <dbReference type="ARBA" id="ARBA00022848"/>
    </source>
</evidence>
<dbReference type="GO" id="GO:0006082">
    <property type="term" value="P:organic acid metabolic process"/>
    <property type="evidence" value="ECO:0007669"/>
    <property type="project" value="TreeGrafter"/>
</dbReference>
<keyword evidence="7" id="KW-0256">Endoplasmic reticulum</keyword>
<evidence type="ECO:0008006" key="17">
    <source>
        <dbReference type="Google" id="ProtNLM"/>
    </source>
</evidence>
<evidence type="ECO:0000256" key="3">
    <source>
        <dbReference type="ARBA" id="ARBA00004586"/>
    </source>
</evidence>
<dbReference type="SUPFAM" id="SSF48264">
    <property type="entry name" value="Cytochrome P450"/>
    <property type="match status" value="1"/>
</dbReference>
<dbReference type="InterPro" id="IPR001128">
    <property type="entry name" value="Cyt_P450"/>
</dbReference>
<organism evidence="15 16">
    <name type="scientific">Denticeps clupeoides</name>
    <name type="common">denticle herring</name>
    <dbReference type="NCBI Taxonomy" id="299321"/>
    <lineage>
        <taxon>Eukaryota</taxon>
        <taxon>Metazoa</taxon>
        <taxon>Chordata</taxon>
        <taxon>Craniata</taxon>
        <taxon>Vertebrata</taxon>
        <taxon>Euteleostomi</taxon>
        <taxon>Actinopterygii</taxon>
        <taxon>Neopterygii</taxon>
        <taxon>Teleostei</taxon>
        <taxon>Clupei</taxon>
        <taxon>Clupeiformes</taxon>
        <taxon>Denticipitoidei</taxon>
        <taxon>Denticipitidae</taxon>
        <taxon>Denticeps</taxon>
    </lineage>
</organism>
<evidence type="ECO:0000256" key="4">
    <source>
        <dbReference type="ARBA" id="ARBA00010617"/>
    </source>
</evidence>
<evidence type="ECO:0000256" key="7">
    <source>
        <dbReference type="ARBA" id="ARBA00022824"/>
    </source>
</evidence>
<keyword evidence="5 13" id="KW-0349">Heme</keyword>
<evidence type="ECO:0000256" key="11">
    <source>
        <dbReference type="ARBA" id="ARBA00023033"/>
    </source>
</evidence>
<gene>
    <name evidence="15" type="primary">CYP2D6</name>
</gene>
<reference evidence="15" key="2">
    <citation type="submission" date="2025-08" db="UniProtKB">
        <authorList>
            <consortium name="Ensembl"/>
        </authorList>
    </citation>
    <scope>IDENTIFICATION</scope>
</reference>
<dbReference type="GO" id="GO:0005506">
    <property type="term" value="F:iron ion binding"/>
    <property type="evidence" value="ECO:0007669"/>
    <property type="project" value="InterPro"/>
</dbReference>
<dbReference type="PROSITE" id="PS00086">
    <property type="entry name" value="CYTOCHROME_P450"/>
    <property type="match status" value="1"/>
</dbReference>